<sequence length="360" mass="39708">MKTLRRMPKSTNIRIDFLDEMTITSITANTFDSHSDADPALSTSRQNSASWMATAIDATKLERRDSLLEIDDQVADEVLEIDEMVSFGGRVPSSLDNVLRYAEQEWCLPRLHGFPYIEPTAVPGHSSSPIASASSMNSSIQTESKFSVRRRGKFPSQATTSSSAEYSVDSSRSSIATSNGQTESILAGSSSSSPSSGRDEGGLICGGRGAFAALRKTLSRRKPSRRGNTTVYPKSSGHHEHITIPTAPKPRAISATHAYLLTNESRLTALDHAWATMGMPDFLVWLLDEFEFVRPSPSAMSWLNRVEIGDTSQFNWLHWERSVEQLVASLRDEDVWIEGDEFGDVAECVIETLEVWLVEG</sequence>
<dbReference type="RefSeq" id="XP_047762459.1">
    <property type="nucleotide sequence ID" value="XM_047905609.1"/>
</dbReference>
<reference evidence="2" key="1">
    <citation type="submission" date="2021-12" db="EMBL/GenBank/DDBJ databases">
        <authorList>
            <person name="Zaccaron A."/>
            <person name="Stergiopoulos I."/>
        </authorList>
    </citation>
    <scope>NUCLEOTIDE SEQUENCE</scope>
    <source>
        <strain evidence="2">Race5_Kim</strain>
    </source>
</reference>
<dbReference type="KEGG" id="ffu:CLAFUR5_06461"/>
<evidence type="ECO:0000313" key="3">
    <source>
        <dbReference type="Proteomes" id="UP000756132"/>
    </source>
</evidence>
<dbReference type="GeneID" id="71986339"/>
<evidence type="ECO:0000313" key="2">
    <source>
        <dbReference type="EMBL" id="UJO18093.1"/>
    </source>
</evidence>
<keyword evidence="3" id="KW-1185">Reference proteome</keyword>
<dbReference type="OrthoDB" id="10671348at2759"/>
<protein>
    <submittedName>
        <fullName evidence="2">Uncharacterized protein</fullName>
    </submittedName>
</protein>
<dbReference type="EMBL" id="CP090167">
    <property type="protein sequence ID" value="UJO18093.1"/>
    <property type="molecule type" value="Genomic_DNA"/>
</dbReference>
<feature type="region of interest" description="Disordered" evidence="1">
    <location>
        <begin position="219"/>
        <end position="243"/>
    </location>
</feature>
<dbReference type="Proteomes" id="UP000756132">
    <property type="component" value="Chromosome 5"/>
</dbReference>
<feature type="compositionally biased region" description="Polar residues" evidence="1">
    <location>
        <begin position="156"/>
        <end position="188"/>
    </location>
</feature>
<organism evidence="2 3">
    <name type="scientific">Passalora fulva</name>
    <name type="common">Tomato leaf mold</name>
    <name type="synonym">Cladosporium fulvum</name>
    <dbReference type="NCBI Taxonomy" id="5499"/>
    <lineage>
        <taxon>Eukaryota</taxon>
        <taxon>Fungi</taxon>
        <taxon>Dikarya</taxon>
        <taxon>Ascomycota</taxon>
        <taxon>Pezizomycotina</taxon>
        <taxon>Dothideomycetes</taxon>
        <taxon>Dothideomycetidae</taxon>
        <taxon>Mycosphaerellales</taxon>
        <taxon>Mycosphaerellaceae</taxon>
        <taxon>Fulvia</taxon>
    </lineage>
</organism>
<feature type="compositionally biased region" description="Low complexity" evidence="1">
    <location>
        <begin position="126"/>
        <end position="140"/>
    </location>
</feature>
<dbReference type="AlphaFoldDB" id="A0A9Q8LIP1"/>
<accession>A0A9Q8LIP1</accession>
<gene>
    <name evidence="2" type="ORF">CLAFUR5_06461</name>
</gene>
<evidence type="ECO:0000256" key="1">
    <source>
        <dbReference type="SAM" id="MobiDB-lite"/>
    </source>
</evidence>
<proteinExistence type="predicted"/>
<reference evidence="2" key="2">
    <citation type="journal article" date="2022" name="Microb. Genom.">
        <title>A chromosome-scale genome assembly of the tomato pathogen Cladosporium fulvum reveals a compartmentalized genome architecture and the presence of a dispensable chromosome.</title>
        <authorList>
            <person name="Zaccaron A.Z."/>
            <person name="Chen L.H."/>
            <person name="Samaras A."/>
            <person name="Stergiopoulos I."/>
        </authorList>
    </citation>
    <scope>NUCLEOTIDE SEQUENCE</scope>
    <source>
        <strain evidence="2">Race5_Kim</strain>
    </source>
</reference>
<feature type="region of interest" description="Disordered" evidence="1">
    <location>
        <begin position="124"/>
        <end position="202"/>
    </location>
</feature>
<name>A0A9Q8LIP1_PASFU</name>